<proteinExistence type="predicted"/>
<name>A0A8E2ELL8_9PEZI</name>
<dbReference type="Proteomes" id="UP000250266">
    <property type="component" value="Unassembled WGS sequence"/>
</dbReference>
<dbReference type="EMBL" id="KV744807">
    <property type="protein sequence ID" value="OCK86214.1"/>
    <property type="molecule type" value="Genomic_DNA"/>
</dbReference>
<accession>A0A8E2ELL8</accession>
<protein>
    <submittedName>
        <fullName evidence="1">Uncharacterized protein</fullName>
    </submittedName>
</protein>
<evidence type="ECO:0000313" key="1">
    <source>
        <dbReference type="EMBL" id="OCK86214.1"/>
    </source>
</evidence>
<dbReference type="AlphaFoldDB" id="A0A8E2ELL8"/>
<organism evidence="1 2">
    <name type="scientific">Lepidopterella palustris CBS 459.81</name>
    <dbReference type="NCBI Taxonomy" id="1314670"/>
    <lineage>
        <taxon>Eukaryota</taxon>
        <taxon>Fungi</taxon>
        <taxon>Dikarya</taxon>
        <taxon>Ascomycota</taxon>
        <taxon>Pezizomycotina</taxon>
        <taxon>Dothideomycetes</taxon>
        <taxon>Pleosporomycetidae</taxon>
        <taxon>Mytilinidiales</taxon>
        <taxon>Argynnaceae</taxon>
        <taxon>Lepidopterella</taxon>
    </lineage>
</organism>
<gene>
    <name evidence="1" type="ORF">K432DRAFT_285123</name>
</gene>
<keyword evidence="2" id="KW-1185">Reference proteome</keyword>
<evidence type="ECO:0000313" key="2">
    <source>
        <dbReference type="Proteomes" id="UP000250266"/>
    </source>
</evidence>
<sequence>YLGSEDWVLYLDEKMDMDSYAVRACLEFIGRGNRHFGEMGCSSLGAAQRCMATDEFKGTIF</sequence>
<reference evidence="1 2" key="1">
    <citation type="journal article" date="2016" name="Nat. Commun.">
        <title>Ectomycorrhizal ecology is imprinted in the genome of the dominant symbiotic fungus Cenococcum geophilum.</title>
        <authorList>
            <consortium name="DOE Joint Genome Institute"/>
            <person name="Peter M."/>
            <person name="Kohler A."/>
            <person name="Ohm R.A."/>
            <person name="Kuo A."/>
            <person name="Krutzmann J."/>
            <person name="Morin E."/>
            <person name="Arend M."/>
            <person name="Barry K.W."/>
            <person name="Binder M."/>
            <person name="Choi C."/>
            <person name="Clum A."/>
            <person name="Copeland A."/>
            <person name="Grisel N."/>
            <person name="Haridas S."/>
            <person name="Kipfer T."/>
            <person name="LaButti K."/>
            <person name="Lindquist E."/>
            <person name="Lipzen A."/>
            <person name="Maire R."/>
            <person name="Meier B."/>
            <person name="Mihaltcheva S."/>
            <person name="Molinier V."/>
            <person name="Murat C."/>
            <person name="Poggeler S."/>
            <person name="Quandt C.A."/>
            <person name="Sperisen C."/>
            <person name="Tritt A."/>
            <person name="Tisserant E."/>
            <person name="Crous P.W."/>
            <person name="Henrissat B."/>
            <person name="Nehls U."/>
            <person name="Egli S."/>
            <person name="Spatafora J.W."/>
            <person name="Grigoriev I.V."/>
            <person name="Martin F.M."/>
        </authorList>
    </citation>
    <scope>NUCLEOTIDE SEQUENCE [LARGE SCALE GENOMIC DNA]</scope>
    <source>
        <strain evidence="1 2">CBS 459.81</strain>
    </source>
</reference>
<feature type="non-terminal residue" evidence="1">
    <location>
        <position position="1"/>
    </location>
</feature>
<dbReference type="OrthoDB" id="5819582at2759"/>